<evidence type="ECO:0000256" key="2">
    <source>
        <dbReference type="SAM" id="MobiDB-lite"/>
    </source>
</evidence>
<comment type="catalytic activity">
    <reaction evidence="1">
        <text>O-phospho-L-threonyl-[protein] + H2O = L-threonyl-[protein] + phosphate</text>
        <dbReference type="Rhea" id="RHEA:47004"/>
        <dbReference type="Rhea" id="RHEA-COMP:11060"/>
        <dbReference type="Rhea" id="RHEA-COMP:11605"/>
        <dbReference type="ChEBI" id="CHEBI:15377"/>
        <dbReference type="ChEBI" id="CHEBI:30013"/>
        <dbReference type="ChEBI" id="CHEBI:43474"/>
        <dbReference type="ChEBI" id="CHEBI:61977"/>
        <dbReference type="EC" id="3.1.3.16"/>
    </reaction>
</comment>
<dbReference type="SMART" id="SM00332">
    <property type="entry name" value="PP2Cc"/>
    <property type="match status" value="1"/>
</dbReference>
<evidence type="ECO:0000313" key="5">
    <source>
        <dbReference type="Proteomes" id="UP001497444"/>
    </source>
</evidence>
<dbReference type="EMBL" id="OZ020107">
    <property type="protein sequence ID" value="CAK9259409.1"/>
    <property type="molecule type" value="Genomic_DNA"/>
</dbReference>
<evidence type="ECO:0000256" key="1">
    <source>
        <dbReference type="RuleBase" id="RU366020"/>
    </source>
</evidence>
<protein>
    <recommendedName>
        <fullName evidence="1">Protein phosphatase</fullName>
        <ecNumber evidence="1">3.1.3.16</ecNumber>
    </recommendedName>
</protein>
<keyword evidence="1" id="KW-0378">Hydrolase</keyword>
<dbReference type="Gene3D" id="3.60.40.10">
    <property type="entry name" value="PPM-type phosphatase domain"/>
    <property type="match status" value="2"/>
</dbReference>
<dbReference type="InterPro" id="IPR039123">
    <property type="entry name" value="PPTC7"/>
</dbReference>
<comment type="catalytic activity">
    <reaction evidence="1">
        <text>O-phospho-L-seryl-[protein] + H2O = L-seryl-[protein] + phosphate</text>
        <dbReference type="Rhea" id="RHEA:20629"/>
        <dbReference type="Rhea" id="RHEA-COMP:9863"/>
        <dbReference type="Rhea" id="RHEA-COMP:11604"/>
        <dbReference type="ChEBI" id="CHEBI:15377"/>
        <dbReference type="ChEBI" id="CHEBI:29999"/>
        <dbReference type="ChEBI" id="CHEBI:43474"/>
        <dbReference type="ChEBI" id="CHEBI:83421"/>
        <dbReference type="EC" id="3.1.3.16"/>
    </reaction>
</comment>
<dbReference type="PROSITE" id="PS51746">
    <property type="entry name" value="PPM_2"/>
    <property type="match status" value="1"/>
</dbReference>
<gene>
    <name evidence="4" type="ORF">CSSPJE1EN1_LOCUS4887</name>
</gene>
<keyword evidence="1" id="KW-0460">Magnesium</keyword>
<dbReference type="InterPro" id="IPR001932">
    <property type="entry name" value="PPM-type_phosphatase-like_dom"/>
</dbReference>
<comment type="cofactor">
    <cofactor evidence="1">
        <name>Mn(2+)</name>
        <dbReference type="ChEBI" id="CHEBI:29035"/>
    </cofactor>
</comment>
<evidence type="ECO:0000313" key="4">
    <source>
        <dbReference type="EMBL" id="CAK9259409.1"/>
    </source>
</evidence>
<dbReference type="Proteomes" id="UP001497444">
    <property type="component" value="Chromosome 12"/>
</dbReference>
<accession>A0ABP0VYL4</accession>
<keyword evidence="1" id="KW-0904">Protein phosphatase</keyword>
<organism evidence="4 5">
    <name type="scientific">Sphagnum jensenii</name>
    <dbReference type="NCBI Taxonomy" id="128206"/>
    <lineage>
        <taxon>Eukaryota</taxon>
        <taxon>Viridiplantae</taxon>
        <taxon>Streptophyta</taxon>
        <taxon>Embryophyta</taxon>
        <taxon>Bryophyta</taxon>
        <taxon>Sphagnophytina</taxon>
        <taxon>Sphagnopsida</taxon>
        <taxon>Sphagnales</taxon>
        <taxon>Sphagnaceae</taxon>
        <taxon>Sphagnum</taxon>
    </lineage>
</organism>
<feature type="domain" description="PPM-type phosphatase" evidence="3">
    <location>
        <begin position="416"/>
        <end position="654"/>
    </location>
</feature>
<comment type="cofactor">
    <cofactor evidence="1">
        <name>Mg(2+)</name>
        <dbReference type="ChEBI" id="CHEBI:18420"/>
    </cofactor>
</comment>
<comment type="similarity">
    <text evidence="1">Belongs to the PP2C family.</text>
</comment>
<keyword evidence="1" id="KW-0479">Metal-binding</keyword>
<dbReference type="PANTHER" id="PTHR12320">
    <property type="entry name" value="PROTEIN PHOSPHATASE 2C"/>
    <property type="match status" value="1"/>
</dbReference>
<name>A0ABP0VYL4_9BRYO</name>
<sequence length="656" mass="69679">MPSLLNKLWKLKASVVRSSSSARRTAGYLLLQEEGRGGGGGSWNFGNRSNNPLFLSSSSSSSRYHVFAFSFWSRFFTKTRSSSAAGKNHSSAVSAAESSSSVAARDCGGGGGVSSTEAVSRVFATPSVHGPLLQNRNGYSSLDGGEEGSGGGSCSRSSSSCSLREFSEKSCFLVLTGDHHHQPGSERFHVETSSGGSKCGVRVLLSSQKKLEAGGKERRWRRDGLLNSADAGIDFLGGGLGFEGKEERRWRDDAVVLTSDPAGNSDVGGGLGFETRTSVLRIVDGGTRKHDEDFHGGRTMKTTEELENGGATFYCSGDDQIALEKFAIGGGAPRRTQQHFFNWSSSAFPFSHFIGSSLPAAATNIQHVRLLHDLHAGADFSTPGSVSNQNHEPEILEGQERNPDLTEGNIGALRLLSGACCLPHPNKIQTGGEDAYFICSDKQVVGVADGVGGWAELGVDAGKYARELMSQSLLAVRQEPHGYIDPAQIMRYAHSKTKCPGSSTACILALSDNGLEAANLGDSGFLLMRDGSTIFKSPVQQHQFNIPFQLESGGSDPPSAAEVFSLQVAAGDVIVAGTDGLFDNLYDNELVGVVIHATRAGLGPQVTAQKIVALARERAEDRDRQTPFSLAAQEAGYRFYGGKLDDITVVVSYITN</sequence>
<feature type="non-terminal residue" evidence="4">
    <location>
        <position position="656"/>
    </location>
</feature>
<feature type="region of interest" description="Disordered" evidence="2">
    <location>
        <begin position="134"/>
        <end position="154"/>
    </location>
</feature>
<dbReference type="EC" id="3.1.3.16" evidence="1"/>
<dbReference type="PANTHER" id="PTHR12320:SF83">
    <property type="entry name" value="PROTEIN PHOSPHATASE 2C 55-RELATED"/>
    <property type="match status" value="1"/>
</dbReference>
<proteinExistence type="inferred from homology"/>
<dbReference type="InterPro" id="IPR036457">
    <property type="entry name" value="PPM-type-like_dom_sf"/>
</dbReference>
<keyword evidence="1" id="KW-0464">Manganese</keyword>
<dbReference type="SMART" id="SM00331">
    <property type="entry name" value="PP2C_SIG"/>
    <property type="match status" value="1"/>
</dbReference>
<dbReference type="SUPFAM" id="SSF81606">
    <property type="entry name" value="PP2C-like"/>
    <property type="match status" value="1"/>
</dbReference>
<reference evidence="4" key="1">
    <citation type="submission" date="2024-02" db="EMBL/GenBank/DDBJ databases">
        <authorList>
            <consortium name="ELIXIR-Norway"/>
            <consortium name="Elixir Norway"/>
        </authorList>
    </citation>
    <scope>NUCLEOTIDE SEQUENCE</scope>
</reference>
<evidence type="ECO:0000259" key="3">
    <source>
        <dbReference type="PROSITE" id="PS51746"/>
    </source>
</evidence>
<keyword evidence="5" id="KW-1185">Reference proteome</keyword>